<keyword evidence="3" id="KW-1185">Reference proteome</keyword>
<accession>A0A917TYT4</accession>
<gene>
    <name evidence="2" type="ORF">GCM10007977_052860</name>
</gene>
<reference evidence="2" key="2">
    <citation type="submission" date="2020-09" db="EMBL/GenBank/DDBJ databases">
        <authorList>
            <person name="Sun Q."/>
            <person name="Ohkuma M."/>
        </authorList>
    </citation>
    <scope>NUCLEOTIDE SEQUENCE</scope>
    <source>
        <strain evidence="2">JCM 19831</strain>
    </source>
</reference>
<protein>
    <submittedName>
        <fullName evidence="2">Uncharacterized protein</fullName>
    </submittedName>
</protein>
<dbReference type="AlphaFoldDB" id="A0A917TYT4"/>
<comment type="caution">
    <text evidence="2">The sequence shown here is derived from an EMBL/GenBank/DDBJ whole genome shotgun (WGS) entry which is preliminary data.</text>
</comment>
<proteinExistence type="predicted"/>
<dbReference type="NCBIfam" id="TIGR03544">
    <property type="entry name" value="DivI1A_domain"/>
    <property type="match status" value="1"/>
</dbReference>
<reference evidence="2" key="1">
    <citation type="journal article" date="2014" name="Int. J. Syst. Evol. Microbiol.">
        <title>Complete genome sequence of Corynebacterium casei LMG S-19264T (=DSM 44701T), isolated from a smear-ripened cheese.</title>
        <authorList>
            <consortium name="US DOE Joint Genome Institute (JGI-PGF)"/>
            <person name="Walter F."/>
            <person name="Albersmeier A."/>
            <person name="Kalinowski J."/>
            <person name="Ruckert C."/>
        </authorList>
    </citation>
    <scope>NUCLEOTIDE SEQUENCE</scope>
    <source>
        <strain evidence="2">JCM 19831</strain>
    </source>
</reference>
<evidence type="ECO:0000313" key="3">
    <source>
        <dbReference type="Proteomes" id="UP000642070"/>
    </source>
</evidence>
<name>A0A917TYT4_9ACTN</name>
<dbReference type="RefSeq" id="WP_190252636.1">
    <property type="nucleotide sequence ID" value="NZ_BMPI01000027.1"/>
</dbReference>
<dbReference type="Proteomes" id="UP000642070">
    <property type="component" value="Unassembled WGS sequence"/>
</dbReference>
<evidence type="ECO:0000313" key="2">
    <source>
        <dbReference type="EMBL" id="GGM44674.1"/>
    </source>
</evidence>
<dbReference type="EMBL" id="BMPI01000027">
    <property type="protein sequence ID" value="GGM44674.1"/>
    <property type="molecule type" value="Genomic_DNA"/>
</dbReference>
<sequence>MELHRRRAGRLVLGVAILVVGVLGLGLLAASAQAGDTLYIVLFGLAAALYLGAGVAVLRWARAPFRCHIGAEGLTLRDGGADRLVPWSEVEAVVIDQRPPSRQEQTEPQLSLVLRDRPDPVVLLHLLDVREPRAAIAAALRAHAGDRFQDRLAMLQEHIAGLRFDTVSRGYDPQQVDALLAEAQRMVDVVLRVPRLMARRFLEDADLRTTEPGYDPGQVDAAFRALAPRLARTAREE</sequence>
<feature type="transmembrane region" description="Helical" evidence="1">
    <location>
        <begin position="12"/>
        <end position="32"/>
    </location>
</feature>
<organism evidence="2 3">
    <name type="scientific">Dactylosporangium sucinum</name>
    <dbReference type="NCBI Taxonomy" id="1424081"/>
    <lineage>
        <taxon>Bacteria</taxon>
        <taxon>Bacillati</taxon>
        <taxon>Actinomycetota</taxon>
        <taxon>Actinomycetes</taxon>
        <taxon>Micromonosporales</taxon>
        <taxon>Micromonosporaceae</taxon>
        <taxon>Dactylosporangium</taxon>
    </lineage>
</organism>
<keyword evidence="1" id="KW-1133">Transmembrane helix</keyword>
<dbReference type="InterPro" id="IPR019933">
    <property type="entry name" value="DivIVA_domain"/>
</dbReference>
<feature type="transmembrane region" description="Helical" evidence="1">
    <location>
        <begin position="38"/>
        <end position="58"/>
    </location>
</feature>
<evidence type="ECO:0000256" key="1">
    <source>
        <dbReference type="SAM" id="Phobius"/>
    </source>
</evidence>
<keyword evidence="1" id="KW-0472">Membrane</keyword>
<keyword evidence="1" id="KW-0812">Transmembrane</keyword>